<dbReference type="AlphaFoldDB" id="A0A4R8LYC7"/>
<comment type="caution">
    <text evidence="3">The sequence shown here is derived from an EMBL/GenBank/DDBJ whole genome shotgun (WGS) entry which is preliminary data.</text>
</comment>
<feature type="transmembrane region" description="Helical" evidence="2">
    <location>
        <begin position="6"/>
        <end position="26"/>
    </location>
</feature>
<dbReference type="Proteomes" id="UP000295509">
    <property type="component" value="Unassembled WGS sequence"/>
</dbReference>
<proteinExistence type="predicted"/>
<dbReference type="OrthoDB" id="8685511at2"/>
<gene>
    <name evidence="3" type="ORF">BX592_10691</name>
</gene>
<name>A0A4R8LYC7_9BURK</name>
<keyword evidence="2" id="KW-0472">Membrane</keyword>
<evidence type="ECO:0000256" key="2">
    <source>
        <dbReference type="SAM" id="Phobius"/>
    </source>
</evidence>
<keyword evidence="2" id="KW-0812">Transmembrane</keyword>
<feature type="region of interest" description="Disordered" evidence="1">
    <location>
        <begin position="156"/>
        <end position="185"/>
    </location>
</feature>
<evidence type="ECO:0000313" key="3">
    <source>
        <dbReference type="EMBL" id="TDY51797.1"/>
    </source>
</evidence>
<keyword evidence="4" id="KW-1185">Reference proteome</keyword>
<keyword evidence="2" id="KW-1133">Transmembrane helix</keyword>
<dbReference type="EMBL" id="SORE01000006">
    <property type="protein sequence ID" value="TDY51797.1"/>
    <property type="molecule type" value="Genomic_DNA"/>
</dbReference>
<sequence length="185" mass="20301">MKRRWIHMVFGGAAVCSAGVAVFYALQLKRTSDLDREIAAIRNAPVAQLSAAPANEAPEARLARAVALSAAHRVVDAARLYNDLTLGPVPARVRRAALFDLANMNLREAAGDDATGPVRSQPLIELAKTRYRDLLRDDPTDWDARYNYERALRLAPEAGDEADTDEDIEQQRSVTVRGAVPQELP</sequence>
<protein>
    <submittedName>
        <fullName evidence="3">MxaK protein</fullName>
    </submittedName>
</protein>
<organism evidence="3 4">
    <name type="scientific">Paraburkholderia rhizosphaerae</name>
    <dbReference type="NCBI Taxonomy" id="480658"/>
    <lineage>
        <taxon>Bacteria</taxon>
        <taxon>Pseudomonadati</taxon>
        <taxon>Pseudomonadota</taxon>
        <taxon>Betaproteobacteria</taxon>
        <taxon>Burkholderiales</taxon>
        <taxon>Burkholderiaceae</taxon>
        <taxon>Paraburkholderia</taxon>
    </lineage>
</organism>
<feature type="compositionally biased region" description="Acidic residues" evidence="1">
    <location>
        <begin position="158"/>
        <end position="168"/>
    </location>
</feature>
<accession>A0A4R8LYC7</accession>
<evidence type="ECO:0000256" key="1">
    <source>
        <dbReference type="SAM" id="MobiDB-lite"/>
    </source>
</evidence>
<evidence type="ECO:0000313" key="4">
    <source>
        <dbReference type="Proteomes" id="UP000295509"/>
    </source>
</evidence>
<reference evidence="3 4" key="1">
    <citation type="submission" date="2019-03" db="EMBL/GenBank/DDBJ databases">
        <title>Genomic Encyclopedia of Type Strains, Phase III (KMG-III): the genomes of soil and plant-associated and newly described type strains.</title>
        <authorList>
            <person name="Whitman W."/>
        </authorList>
    </citation>
    <scope>NUCLEOTIDE SEQUENCE [LARGE SCALE GENOMIC DNA]</scope>
    <source>
        <strain evidence="3 4">LMG 29544</strain>
    </source>
</reference>
<dbReference type="RefSeq" id="WP_134191564.1">
    <property type="nucleotide sequence ID" value="NZ_JBHLUW010000056.1"/>
</dbReference>